<name>A0A5B8U2Y7_9ACTN</name>
<reference evidence="6 7" key="1">
    <citation type="journal article" date="2018" name="J. Microbiol.">
        <title>Baekduia soli gen. nov., sp. nov., a novel bacterium isolated from the soil of Baekdu Mountain and proposal of a novel family name, Baekduiaceae fam. nov.</title>
        <authorList>
            <person name="An D.S."/>
            <person name="Siddiqi M.Z."/>
            <person name="Kim K.H."/>
            <person name="Yu H.S."/>
            <person name="Im W.T."/>
        </authorList>
    </citation>
    <scope>NUCLEOTIDE SEQUENCE [LARGE SCALE GENOMIC DNA]</scope>
    <source>
        <strain evidence="6 7">BR7-21</strain>
    </source>
</reference>
<evidence type="ECO:0000313" key="7">
    <source>
        <dbReference type="Proteomes" id="UP000321805"/>
    </source>
</evidence>
<dbReference type="OrthoDB" id="3237195at2"/>
<dbReference type="PROSITE" id="PS50977">
    <property type="entry name" value="HTH_TETR_2"/>
    <property type="match status" value="1"/>
</dbReference>
<protein>
    <submittedName>
        <fullName evidence="6">TetR/AcrR family transcriptional regulator</fullName>
    </submittedName>
</protein>
<evidence type="ECO:0000256" key="4">
    <source>
        <dbReference type="PROSITE-ProRule" id="PRU00335"/>
    </source>
</evidence>
<keyword evidence="1" id="KW-0805">Transcription regulation</keyword>
<accession>A0A5B8U2Y7</accession>
<gene>
    <name evidence="6" type="ORF">FSW04_06055</name>
</gene>
<keyword evidence="7" id="KW-1185">Reference proteome</keyword>
<dbReference type="Proteomes" id="UP000321805">
    <property type="component" value="Chromosome"/>
</dbReference>
<keyword evidence="3" id="KW-0804">Transcription</keyword>
<organism evidence="6 7">
    <name type="scientific">Baekduia soli</name>
    <dbReference type="NCBI Taxonomy" id="496014"/>
    <lineage>
        <taxon>Bacteria</taxon>
        <taxon>Bacillati</taxon>
        <taxon>Actinomycetota</taxon>
        <taxon>Thermoleophilia</taxon>
        <taxon>Solirubrobacterales</taxon>
        <taxon>Baekduiaceae</taxon>
        <taxon>Baekduia</taxon>
    </lineage>
</organism>
<evidence type="ECO:0000256" key="1">
    <source>
        <dbReference type="ARBA" id="ARBA00023015"/>
    </source>
</evidence>
<dbReference type="SUPFAM" id="SSF48498">
    <property type="entry name" value="Tetracyclin repressor-like, C-terminal domain"/>
    <property type="match status" value="1"/>
</dbReference>
<evidence type="ECO:0000256" key="2">
    <source>
        <dbReference type="ARBA" id="ARBA00023125"/>
    </source>
</evidence>
<dbReference type="Gene3D" id="1.10.357.10">
    <property type="entry name" value="Tetracycline Repressor, domain 2"/>
    <property type="match status" value="1"/>
</dbReference>
<evidence type="ECO:0000256" key="3">
    <source>
        <dbReference type="ARBA" id="ARBA00023163"/>
    </source>
</evidence>
<dbReference type="AlphaFoldDB" id="A0A5B8U2Y7"/>
<dbReference type="PANTHER" id="PTHR30055:SF234">
    <property type="entry name" value="HTH-TYPE TRANSCRIPTIONAL REGULATOR BETI"/>
    <property type="match status" value="1"/>
</dbReference>
<dbReference type="Gene3D" id="1.10.10.60">
    <property type="entry name" value="Homeodomain-like"/>
    <property type="match status" value="1"/>
</dbReference>
<dbReference type="Pfam" id="PF21313">
    <property type="entry name" value="EthR_C"/>
    <property type="match status" value="1"/>
</dbReference>
<dbReference type="InterPro" id="IPR050109">
    <property type="entry name" value="HTH-type_TetR-like_transc_reg"/>
</dbReference>
<evidence type="ECO:0000313" key="6">
    <source>
        <dbReference type="EMBL" id="QEC47195.1"/>
    </source>
</evidence>
<dbReference type="InterPro" id="IPR009057">
    <property type="entry name" value="Homeodomain-like_sf"/>
</dbReference>
<dbReference type="SUPFAM" id="SSF46689">
    <property type="entry name" value="Homeodomain-like"/>
    <property type="match status" value="1"/>
</dbReference>
<dbReference type="InterPro" id="IPR036271">
    <property type="entry name" value="Tet_transcr_reg_TetR-rel_C_sf"/>
</dbReference>
<proteinExistence type="predicted"/>
<evidence type="ECO:0000259" key="5">
    <source>
        <dbReference type="PROSITE" id="PS50977"/>
    </source>
</evidence>
<dbReference type="InterPro" id="IPR049397">
    <property type="entry name" value="EthR_C"/>
</dbReference>
<sequence>MTHPAGEPLGSESRNATEEAILDAARDALADTPYRRLTMDTIARRAFTSRTALYFYFPNKRALVDRLIARAFMDMYEAASPYLEGTGDPRAELRRGLARAVKVIDSNAHVLTLAAMLSGEEDRLPPQWAPYVVRFVEGAVSRIARDQARGIAPSDIPPRLAAQALLAMVERHVTLELIQGGGDAHQSIRVLAELWWRAVYSKPTAGPAED</sequence>
<dbReference type="Pfam" id="PF00440">
    <property type="entry name" value="TetR_N"/>
    <property type="match status" value="1"/>
</dbReference>
<dbReference type="GO" id="GO:0003700">
    <property type="term" value="F:DNA-binding transcription factor activity"/>
    <property type="evidence" value="ECO:0007669"/>
    <property type="project" value="TreeGrafter"/>
</dbReference>
<dbReference type="GO" id="GO:0000976">
    <property type="term" value="F:transcription cis-regulatory region binding"/>
    <property type="evidence" value="ECO:0007669"/>
    <property type="project" value="TreeGrafter"/>
</dbReference>
<keyword evidence="2 4" id="KW-0238">DNA-binding</keyword>
<dbReference type="PANTHER" id="PTHR30055">
    <property type="entry name" value="HTH-TYPE TRANSCRIPTIONAL REGULATOR RUTR"/>
    <property type="match status" value="1"/>
</dbReference>
<feature type="DNA-binding region" description="H-T-H motif" evidence="4">
    <location>
        <begin position="38"/>
        <end position="57"/>
    </location>
</feature>
<dbReference type="EMBL" id="CP042430">
    <property type="protein sequence ID" value="QEC47195.1"/>
    <property type="molecule type" value="Genomic_DNA"/>
</dbReference>
<dbReference type="KEGG" id="bsol:FSW04_06055"/>
<feature type="domain" description="HTH tetR-type" evidence="5">
    <location>
        <begin position="15"/>
        <end position="75"/>
    </location>
</feature>
<dbReference type="InterPro" id="IPR001647">
    <property type="entry name" value="HTH_TetR"/>
</dbReference>
<dbReference type="PRINTS" id="PR00455">
    <property type="entry name" value="HTHTETR"/>
</dbReference>